<protein>
    <submittedName>
        <fullName evidence="2">CSON002269 protein</fullName>
    </submittedName>
</protein>
<evidence type="ECO:0000313" key="2">
    <source>
        <dbReference type="EMBL" id="SSX20708.1"/>
    </source>
</evidence>
<dbReference type="AlphaFoldDB" id="A0A336M3Y9"/>
<proteinExistence type="predicted"/>
<accession>A0A336M3Y9</accession>
<organism evidence="2">
    <name type="scientific">Culicoides sonorensis</name>
    <name type="common">Biting midge</name>
    <dbReference type="NCBI Taxonomy" id="179676"/>
    <lineage>
        <taxon>Eukaryota</taxon>
        <taxon>Metazoa</taxon>
        <taxon>Ecdysozoa</taxon>
        <taxon>Arthropoda</taxon>
        <taxon>Hexapoda</taxon>
        <taxon>Insecta</taxon>
        <taxon>Pterygota</taxon>
        <taxon>Neoptera</taxon>
        <taxon>Endopterygota</taxon>
        <taxon>Diptera</taxon>
        <taxon>Nematocera</taxon>
        <taxon>Chironomoidea</taxon>
        <taxon>Ceratopogonidae</taxon>
        <taxon>Ceratopogoninae</taxon>
        <taxon>Culicoides</taxon>
        <taxon>Monoculicoides</taxon>
    </lineage>
</organism>
<dbReference type="EMBL" id="UFQT01000137">
    <property type="protein sequence ID" value="SSX20708.1"/>
    <property type="molecule type" value="Genomic_DNA"/>
</dbReference>
<name>A0A336M3Y9_CULSO</name>
<feature type="signal peptide" evidence="1">
    <location>
        <begin position="1"/>
        <end position="20"/>
    </location>
</feature>
<dbReference type="VEuPathDB" id="VectorBase:CSON002269"/>
<evidence type="ECO:0000256" key="1">
    <source>
        <dbReference type="SAM" id="SignalP"/>
    </source>
</evidence>
<keyword evidence="1" id="KW-0732">Signal</keyword>
<feature type="chain" id="PRO_5016287810" evidence="1">
    <location>
        <begin position="21"/>
        <end position="262"/>
    </location>
</feature>
<reference evidence="2" key="1">
    <citation type="submission" date="2018-07" db="EMBL/GenBank/DDBJ databases">
        <authorList>
            <person name="Quirk P.G."/>
            <person name="Krulwich T.A."/>
        </authorList>
    </citation>
    <scope>NUCLEOTIDE SEQUENCE</scope>
</reference>
<sequence length="262" mass="30656">MKLSILLCFISVIFFQIILSLGNHQETFQLEEKIFNPQFDEILSAKNPLIQYFNFKKMMGRIKELDTKAKNTCFNSDSSNVKCGLLPKLFKDSAFKFGKNMKSDNLIDLFRNTQKILVGAQSTNMDLETNNTDVSQSGSDQHYSLTAEEPRYVIINKEYDNPLKFDSRNFWEFIPPRGRKGYFDINEDTFIPNRGKKVLTQEQKKRSKSKQIAFDLNEDFYPVRGRRIPDELQDTPKQSLYDDELFYPNRGKRLSIKGFNFN</sequence>
<gene>
    <name evidence="2" type="primary">CSON002269</name>
</gene>